<sequence>MIITIIETIYRFLWGDFLQIPLPGGGSVGISLLIILLIPVGIYFTIRTRVLPVRLFSEMVKALLEKKKEESSLSTFQTLIVSTATRVGMGNLVGVVAAISAGGAGAVFWMWITAVIGSSTAFIEATLAQLYKEKDPLYGGYRGGPAYYIHHYIEDRQGTKKKHVLIAVLFAISGLICWCGISQVISNSVASSFENAFSIPPLYTTIVLVILAAFIVLRKNATVKVLDVIVPIMAVFYFAITVFLIMTHIPSLPGVFSRIFKEAFGFRQAAAGGFGAVIMNGVKRGLFSNEAGSGSAPCAAAAAECERPGKAGLVQALGVFIDTIVICSCTAMIMLLAPEKMLAGKEGMELLQAAMRYHFGEAGVIFIAVTLFLFSFSTFLGILFYARSNVAYLFGDNWFSQTAYKVLALVMLFIGGIATYTFVWDLGDVGIGLMTIFNIGILYLMGGQALAEMRDMEKNMK</sequence>
<gene>
    <name evidence="9" type="ORF">H8S07_01630</name>
</gene>
<evidence type="ECO:0000256" key="1">
    <source>
        <dbReference type="ARBA" id="ARBA00004651"/>
    </source>
</evidence>
<dbReference type="PRINTS" id="PR00175">
    <property type="entry name" value="NAALASMPORT"/>
</dbReference>
<accession>A0ABR7ERL3</accession>
<dbReference type="Gene3D" id="1.20.1740.10">
    <property type="entry name" value="Amino acid/polyamine transporter I"/>
    <property type="match status" value="1"/>
</dbReference>
<evidence type="ECO:0000256" key="5">
    <source>
        <dbReference type="ARBA" id="ARBA00022692"/>
    </source>
</evidence>
<feature type="transmembrane region" description="Helical" evidence="8">
    <location>
        <begin position="229"/>
        <end position="249"/>
    </location>
</feature>
<dbReference type="NCBIfam" id="TIGR00835">
    <property type="entry name" value="agcS"/>
    <property type="match status" value="1"/>
</dbReference>
<dbReference type="EMBL" id="JACOOY010000002">
    <property type="protein sequence ID" value="MBC5663986.1"/>
    <property type="molecule type" value="Genomic_DNA"/>
</dbReference>
<dbReference type="InterPro" id="IPR001463">
    <property type="entry name" value="Na/Ala_symport"/>
</dbReference>
<feature type="transmembrane region" description="Helical" evidence="8">
    <location>
        <begin position="20"/>
        <end position="46"/>
    </location>
</feature>
<keyword evidence="5 8" id="KW-0812">Transmembrane</keyword>
<keyword evidence="4 8" id="KW-1003">Cell membrane</keyword>
<evidence type="ECO:0000313" key="10">
    <source>
        <dbReference type="Proteomes" id="UP000647235"/>
    </source>
</evidence>
<protein>
    <submittedName>
        <fullName evidence="9">Alanine:cation symporter family protein</fullName>
    </submittedName>
</protein>
<keyword evidence="6 8" id="KW-1133">Transmembrane helix</keyword>
<feature type="transmembrane region" description="Helical" evidence="8">
    <location>
        <begin position="316"/>
        <end position="337"/>
    </location>
</feature>
<name>A0ABR7ERL3_9FIRM</name>
<feature type="transmembrane region" description="Helical" evidence="8">
    <location>
        <begin position="357"/>
        <end position="385"/>
    </location>
</feature>
<dbReference type="RefSeq" id="WP_186855301.1">
    <property type="nucleotide sequence ID" value="NZ_JACOOY010000002.1"/>
</dbReference>
<keyword evidence="3 8" id="KW-0813">Transport</keyword>
<feature type="transmembrane region" description="Helical" evidence="8">
    <location>
        <begin position="264"/>
        <end position="282"/>
    </location>
</feature>
<feature type="transmembrane region" description="Helical" evidence="8">
    <location>
        <begin position="164"/>
        <end position="185"/>
    </location>
</feature>
<feature type="transmembrane region" description="Helical" evidence="8">
    <location>
        <begin position="429"/>
        <end position="451"/>
    </location>
</feature>
<evidence type="ECO:0000313" key="9">
    <source>
        <dbReference type="EMBL" id="MBC5663986.1"/>
    </source>
</evidence>
<comment type="subcellular location">
    <subcellularLocation>
        <location evidence="1 8">Cell membrane</location>
        <topology evidence="1 8">Multi-pass membrane protein</topology>
    </subcellularLocation>
</comment>
<reference evidence="9 10" key="1">
    <citation type="submission" date="2020-08" db="EMBL/GenBank/DDBJ databases">
        <title>Genome public.</title>
        <authorList>
            <person name="Liu C."/>
            <person name="Sun Q."/>
        </authorList>
    </citation>
    <scope>NUCLEOTIDE SEQUENCE [LARGE SCALE GENOMIC DNA]</scope>
    <source>
        <strain evidence="9 10">NSJ-36</strain>
    </source>
</reference>
<comment type="caution">
    <text evidence="9">The sequence shown here is derived from an EMBL/GenBank/DDBJ whole genome shotgun (WGS) entry which is preliminary data.</text>
</comment>
<dbReference type="Pfam" id="PF01235">
    <property type="entry name" value="Na_Ala_symp"/>
    <property type="match status" value="1"/>
</dbReference>
<keyword evidence="10" id="KW-1185">Reference proteome</keyword>
<dbReference type="Proteomes" id="UP000647235">
    <property type="component" value="Unassembled WGS sequence"/>
</dbReference>
<feature type="transmembrane region" description="Helical" evidence="8">
    <location>
        <begin position="406"/>
        <end position="423"/>
    </location>
</feature>
<evidence type="ECO:0000256" key="8">
    <source>
        <dbReference type="RuleBase" id="RU363064"/>
    </source>
</evidence>
<proteinExistence type="inferred from homology"/>
<dbReference type="PANTHER" id="PTHR30330">
    <property type="entry name" value="AGSS FAMILY TRANSPORTER, SODIUM-ALANINE"/>
    <property type="match status" value="1"/>
</dbReference>
<evidence type="ECO:0000256" key="7">
    <source>
        <dbReference type="ARBA" id="ARBA00023136"/>
    </source>
</evidence>
<feature type="transmembrane region" description="Helical" evidence="8">
    <location>
        <begin position="197"/>
        <end position="217"/>
    </location>
</feature>
<evidence type="ECO:0000256" key="4">
    <source>
        <dbReference type="ARBA" id="ARBA00022475"/>
    </source>
</evidence>
<dbReference type="PROSITE" id="PS00873">
    <property type="entry name" value="NA_ALANINE_SYMP"/>
    <property type="match status" value="1"/>
</dbReference>
<organism evidence="9 10">
    <name type="scientific">Dorea hominis</name>
    <dbReference type="NCBI Taxonomy" id="2763040"/>
    <lineage>
        <taxon>Bacteria</taxon>
        <taxon>Bacillati</taxon>
        <taxon>Bacillota</taxon>
        <taxon>Clostridia</taxon>
        <taxon>Lachnospirales</taxon>
        <taxon>Lachnospiraceae</taxon>
        <taxon>Dorea</taxon>
    </lineage>
</organism>
<dbReference type="PANTHER" id="PTHR30330:SF1">
    <property type="entry name" value="AMINO-ACID CARRIER PROTEIN ALST"/>
    <property type="match status" value="1"/>
</dbReference>
<evidence type="ECO:0000256" key="2">
    <source>
        <dbReference type="ARBA" id="ARBA00009261"/>
    </source>
</evidence>
<evidence type="ECO:0000256" key="3">
    <source>
        <dbReference type="ARBA" id="ARBA00022448"/>
    </source>
</evidence>
<keyword evidence="7 8" id="KW-0472">Membrane</keyword>
<evidence type="ECO:0000256" key="6">
    <source>
        <dbReference type="ARBA" id="ARBA00022989"/>
    </source>
</evidence>
<comment type="similarity">
    <text evidence="2 8">Belongs to the alanine or glycine:cation symporter (AGCS) (TC 2.A.25) family.</text>
</comment>
<keyword evidence="8" id="KW-0769">Symport</keyword>